<protein>
    <recommendedName>
        <fullName evidence="4">DUF2905 domain-containing protein</fullName>
    </recommendedName>
</protein>
<name>A0A841JN33_9BACT</name>
<dbReference type="AlphaFoldDB" id="A0A841JN33"/>
<dbReference type="PANTHER" id="PTHR36443">
    <property type="entry name" value="BSR5223 PROTEIN"/>
    <property type="match status" value="1"/>
</dbReference>
<reference evidence="2 3" key="1">
    <citation type="submission" date="2020-08" db="EMBL/GenBank/DDBJ databases">
        <title>Genomic Encyclopedia of Type Strains, Phase IV (KMG-IV): sequencing the most valuable type-strain genomes for metagenomic binning, comparative biology and taxonomic classification.</title>
        <authorList>
            <person name="Goeker M."/>
        </authorList>
    </citation>
    <scope>NUCLEOTIDE SEQUENCE [LARGE SCALE GENOMIC DNA]</scope>
    <source>
        <strain evidence="2 3">DSM 103733</strain>
    </source>
</reference>
<feature type="transmembrane region" description="Helical" evidence="1">
    <location>
        <begin position="48"/>
        <end position="69"/>
    </location>
</feature>
<comment type="caution">
    <text evidence="2">The sequence shown here is derived from an EMBL/GenBank/DDBJ whole genome shotgun (WGS) entry which is preliminary data.</text>
</comment>
<evidence type="ECO:0000256" key="1">
    <source>
        <dbReference type="SAM" id="Phobius"/>
    </source>
</evidence>
<evidence type="ECO:0000313" key="3">
    <source>
        <dbReference type="Proteomes" id="UP000538666"/>
    </source>
</evidence>
<dbReference type="InterPro" id="IPR021320">
    <property type="entry name" value="DUF2905"/>
</dbReference>
<organism evidence="2 3">
    <name type="scientific">Silvibacterium bohemicum</name>
    <dbReference type="NCBI Taxonomy" id="1577686"/>
    <lineage>
        <taxon>Bacteria</taxon>
        <taxon>Pseudomonadati</taxon>
        <taxon>Acidobacteriota</taxon>
        <taxon>Terriglobia</taxon>
        <taxon>Terriglobales</taxon>
        <taxon>Acidobacteriaceae</taxon>
        <taxon>Silvibacterium</taxon>
    </lineage>
</organism>
<evidence type="ECO:0000313" key="2">
    <source>
        <dbReference type="EMBL" id="MBB6142766.1"/>
    </source>
</evidence>
<gene>
    <name evidence="2" type="ORF">HNQ77_000704</name>
</gene>
<keyword evidence="1" id="KW-1133">Transmembrane helix</keyword>
<accession>A0A841JN33</accession>
<keyword evidence="1" id="KW-0812">Transmembrane</keyword>
<keyword evidence="1" id="KW-0472">Membrane</keyword>
<dbReference type="Pfam" id="PF11146">
    <property type="entry name" value="DUF2905"/>
    <property type="match status" value="1"/>
</dbReference>
<proteinExistence type="predicted"/>
<evidence type="ECO:0008006" key="4">
    <source>
        <dbReference type="Google" id="ProtNLM"/>
    </source>
</evidence>
<keyword evidence="3" id="KW-1185">Reference proteome</keyword>
<dbReference type="Proteomes" id="UP000538666">
    <property type="component" value="Unassembled WGS sequence"/>
</dbReference>
<sequence length="74" mass="8160">MAGLARLLVKLGLLLILAGGIVYALDRFGIRAGHLPGDLAWRRKNVAVFFPLGTSLLLSIVLSLIFYLLSRLRR</sequence>
<dbReference type="PANTHER" id="PTHR36443:SF1">
    <property type="entry name" value="BSR5223 PROTEIN"/>
    <property type="match status" value="1"/>
</dbReference>
<dbReference type="EMBL" id="JACHEK010000001">
    <property type="protein sequence ID" value="MBB6142766.1"/>
    <property type="molecule type" value="Genomic_DNA"/>
</dbReference>
<dbReference type="RefSeq" id="WP_050057955.1">
    <property type="nucleotide sequence ID" value="NZ_JACHEK010000001.1"/>
</dbReference>